<feature type="compositionally biased region" description="Polar residues" evidence="1">
    <location>
        <begin position="846"/>
        <end position="857"/>
    </location>
</feature>
<dbReference type="Proteomes" id="UP000747110">
    <property type="component" value="Unassembled WGS sequence"/>
</dbReference>
<evidence type="ECO:0000313" key="4">
    <source>
        <dbReference type="Proteomes" id="UP000722791"/>
    </source>
</evidence>
<feature type="region of interest" description="Disordered" evidence="1">
    <location>
        <begin position="1866"/>
        <end position="1969"/>
    </location>
</feature>
<feature type="region of interest" description="Disordered" evidence="1">
    <location>
        <begin position="664"/>
        <end position="700"/>
    </location>
</feature>
<dbReference type="Proteomes" id="UP000722791">
    <property type="component" value="Unassembled WGS sequence"/>
</dbReference>
<dbReference type="EMBL" id="BNCQ01000013">
    <property type="protein sequence ID" value="GIM03139.1"/>
    <property type="molecule type" value="Genomic_DNA"/>
</dbReference>
<feature type="region of interest" description="Disordered" evidence="1">
    <location>
        <begin position="1515"/>
        <end position="1580"/>
    </location>
</feature>
<proteinExistence type="predicted"/>
<accession>A0A8J4GAA6</accession>
<feature type="region of interest" description="Disordered" evidence="1">
    <location>
        <begin position="1792"/>
        <end position="1827"/>
    </location>
</feature>
<feature type="compositionally biased region" description="Gly residues" evidence="1">
    <location>
        <begin position="1792"/>
        <end position="1809"/>
    </location>
</feature>
<feature type="region of interest" description="Disordered" evidence="1">
    <location>
        <begin position="912"/>
        <end position="943"/>
    </location>
</feature>
<feature type="region of interest" description="Disordered" evidence="1">
    <location>
        <begin position="2060"/>
        <end position="2088"/>
    </location>
</feature>
<feature type="compositionally biased region" description="Basic and acidic residues" evidence="1">
    <location>
        <begin position="1895"/>
        <end position="1904"/>
    </location>
</feature>
<evidence type="ECO:0000256" key="1">
    <source>
        <dbReference type="SAM" id="MobiDB-lite"/>
    </source>
</evidence>
<feature type="compositionally biased region" description="Acidic residues" evidence="1">
    <location>
        <begin position="1521"/>
        <end position="1532"/>
    </location>
</feature>
<feature type="compositionally biased region" description="Low complexity" evidence="1">
    <location>
        <begin position="1432"/>
        <end position="1446"/>
    </location>
</feature>
<feature type="compositionally biased region" description="Basic and acidic residues" evidence="1">
    <location>
        <begin position="1541"/>
        <end position="1553"/>
    </location>
</feature>
<keyword evidence="5" id="KW-1185">Reference proteome</keyword>
<gene>
    <name evidence="2" type="ORF">Vretifemale_5077</name>
    <name evidence="3" type="ORF">Vretimale_7967</name>
</gene>
<feature type="compositionally biased region" description="Basic residues" evidence="1">
    <location>
        <begin position="1479"/>
        <end position="1488"/>
    </location>
</feature>
<protein>
    <submittedName>
        <fullName evidence="3">Uncharacterized protein</fullName>
    </submittedName>
</protein>
<evidence type="ECO:0000313" key="2">
    <source>
        <dbReference type="EMBL" id="GIL75270.1"/>
    </source>
</evidence>
<evidence type="ECO:0000313" key="3">
    <source>
        <dbReference type="EMBL" id="GIM03139.1"/>
    </source>
</evidence>
<reference evidence="3" key="1">
    <citation type="journal article" date="2021" name="Proc. Natl. Acad. Sci. U.S.A.">
        <title>Three genomes in the algal genus Volvox reveal the fate of a haploid sex-determining region after a transition to homothallism.</title>
        <authorList>
            <person name="Yamamoto K."/>
            <person name="Hamaji T."/>
            <person name="Kawai-Toyooka H."/>
            <person name="Matsuzaki R."/>
            <person name="Takahashi F."/>
            <person name="Nishimura Y."/>
            <person name="Kawachi M."/>
            <person name="Noguchi H."/>
            <person name="Minakuchi Y."/>
            <person name="Umen J.G."/>
            <person name="Toyoda A."/>
            <person name="Nozaki H."/>
        </authorList>
    </citation>
    <scope>NUCLEOTIDE SEQUENCE</scope>
    <source>
        <strain evidence="3">NIES-3785</strain>
        <strain evidence="2">NIES-3786</strain>
    </source>
</reference>
<sequence>MEDRKVVSAQITIPPTRGILTDLPELLSPGEKPIRISVVVDNKELYQSIAIINDMRLGVGSEDLVRQFRGWEIVSWTSSPEPKGLTLNLRSPRSCRALQVSPALDDAADDDYVPCSSMSPVIDLNPPSRHGPAHKSVFNNPNRQVIAGAAAPGGVGILAGAGSNVSRATRCGHVQVLTEPTVVVCDYEDDIMVNGGLDAANLKEAVTRALALPTRVNCASAQDSGRPSHRFDESPVVRMQSQSIAPVQWHRSDSSDLKLLLMSPPQRELQDLPQSQSQLQHAKLQVPQSEEAGMGKARYNNHFTGDGVLDLRATTVGDVRDARSGQVLRLGGSNAGVAAPWDTSRPHDPPAWRSDMARQDVQLQQQLRDATDGTGPELYISRDPFAPRAPTHNQLPCITLDDPPIRRGSQVSPSGKELWEPQLTAALLIPHAFVSHSIPNARYGDQFPVVLTVNDGSRGEVKRYGMSATEAAAEAAATSGHYPGALMVQRDGSGVLADIHISEAIAKYNGWVTVGWHIAKLDESLGGVYWVEWRVHKPPPPVPAQLSIQPQPVLQPRQAAAVAAARQRCDRTEEANANDEGTLLKALQILVWQQKALEEQLARMQARRVTQHEKQRLDLHQSSPDELKGLLPLQQQQQGDVNQGDELQAHPVLLRQRQNKVLGSTIVPGPLQRQPQLPSERIRADAAQPQAERDGGTEPAKSAAAFGCGLAGTADDAKHCVEHTGSKKYDAGVGSRDLLVAIASSTCRGSRPSKRCVQGRMAEAVSFLMRHPPSGPQPELSKPPNLPQLQQQQLQPPRLQLKAEAETRLDSLKAVEVTVGTPSPAGSGNIDELKSTHSPSGAGGNVPSSPSALQTAQGEAIASSLPVSGAAEDRSKKFRGPEDGTAAAEKQAPEDGLRMADDVEAKVAPLDTNEGAAPVPDSAPPGSGQFQASGASLGTLPTPEDDLVVARSAPRQMSRYLTSGEIRVLFTERDSRVLCNPPCGLLLMIQIFLDGQPLGPPQEAQLCRYNGSSPRYLTSVPAQELTSPPIPWKRLAETTIQYRRCRSGLLRLWATRRRGASAGRGPEEGVLQLTAKAAAGMPKLVSFKPAGLRRAAWLAASGSGAGDGDCGGIDGYDDGDDDGDGISGNADAAELSLKPAPGSLSAGAVRGLRSCSPAGCIDSNGAGRPDSAGVMPATQPTNGGFGAFPSSYDGDRNGGGRNFTITVGGGHEDAAHATEHQVQGPLDTTDARGKLEGNRWGLDPFAGPIGLGNIPNDLNRGMHYNSLLGELRSVGGRCTAVQRSRAEAAAACDAADESPAGTEPQFCTEVLVACRPRSLSRYVTKAELELLVGQEVYEQLCGGNKLADVRVMFEVNGRRHPEVFIADIERYNASSPFYLKAASGRGVDGLPWRSVPPNATVQWRRMADNTLVLAQVSNTTHWDSNGRNTTEGRISSSQRRGSIGTTSKHRVSAGRGHKNDLSDDEYGSGDTKNDVQPSQKRRRTRKAARAWQPSQGDDLLEALAGAAGRALMEERRNGVNEIEEGKDEDENEEAGRRRKSNDKVPDLVHRSHESSASPAAAAGEPQIPGGTDTHHHREAGDGATAGRALSLLQSVACSGGLGVLTCPSPPTQSQLTAGNQGPSSFISRIVATNLYIGRRQLQALYGPGFKADTRSDMQLSLNGTLAPDIYHVQWKEGCHKGSFYPKGAPLGQLRGRFLQGIYWLDEPQNLLVAVAWDQPPPDWPVRRRRMTAASSGLGAPAKPRRWLWQRQAERVRKASAEMEGTAVEASRGLSSEAIGGLGRLQYNSGGGLGTGLDAGEEQGGSGTEGDSGRSDIEPCGNPPTNIQADEHDIAAAPCKEQATMEGVDIKGSYAAAEVLAAAAEQECRNPSWGTDGDALAAGNPRRRSEAQVATGRDRAHKENIEGLQSGRPAEDVSLTEEPTQPHGGTRRVSCGSSDTGEEAKVGSPRAARALQHPPSPQSRPQESHSEYVLDMVEDGTELATGVDVSMPMPAAAENRTPAVVVSAAPVLGLCLLGDEATRCIDNRNDGGCPKRSRMSVSAVADENELGTGIATKKARGLDSEGHLGKFGQPRCERQQSQEGPGDQIQQLDATSEEHGFCTLVAAATSGRAWGKDWPDCAATVATAVGRGGLVSGVAGMSGEDCSTDDCLEEIPSGESPLRPSSLNRYGSESIAAIPTMQVLQLVRNMGERGGCASLLEAYQQQQYLKGMHNGVNASRQDQQGRIQIAAALAPLIAAMQSPRPVPEDDDGDDVATANSNAIIDGSEECAEVTDELVIRTMPWISMHLAQKWYPDAVFSTDHPPYRVQIAIEVDGQLQPARYPAQLKSYSFNNSVFLPGLPVKLVKGMIRTGWRKLKDQTLVLVVRSTPSATPEACIGGRAALAATI</sequence>
<feature type="compositionally biased region" description="Low complexity" evidence="1">
    <location>
        <begin position="787"/>
        <end position="797"/>
    </location>
</feature>
<evidence type="ECO:0000313" key="5">
    <source>
        <dbReference type="Proteomes" id="UP000747110"/>
    </source>
</evidence>
<feature type="region of interest" description="Disordered" evidence="1">
    <location>
        <begin position="814"/>
        <end position="897"/>
    </location>
</feature>
<feature type="compositionally biased region" description="Polar residues" evidence="1">
    <location>
        <begin position="1418"/>
        <end position="1431"/>
    </location>
</feature>
<organism evidence="3 4">
    <name type="scientific">Volvox reticuliferus</name>
    <dbReference type="NCBI Taxonomy" id="1737510"/>
    <lineage>
        <taxon>Eukaryota</taxon>
        <taxon>Viridiplantae</taxon>
        <taxon>Chlorophyta</taxon>
        <taxon>core chlorophytes</taxon>
        <taxon>Chlorophyceae</taxon>
        <taxon>CS clade</taxon>
        <taxon>Chlamydomonadales</taxon>
        <taxon>Volvocaceae</taxon>
        <taxon>Volvox</taxon>
    </lineage>
</organism>
<feature type="region of interest" description="Disordered" evidence="1">
    <location>
        <begin position="1418"/>
        <end position="1499"/>
    </location>
</feature>
<name>A0A8J4GAA6_9CHLO</name>
<feature type="region of interest" description="Disordered" evidence="1">
    <location>
        <begin position="769"/>
        <end position="797"/>
    </location>
</feature>
<dbReference type="EMBL" id="BNCP01000007">
    <property type="protein sequence ID" value="GIL75270.1"/>
    <property type="molecule type" value="Genomic_DNA"/>
</dbReference>
<feature type="compositionally biased region" description="Basic residues" evidence="1">
    <location>
        <begin position="1447"/>
        <end position="1456"/>
    </location>
</feature>
<feature type="region of interest" description="Disordered" evidence="1">
    <location>
        <begin position="395"/>
        <end position="414"/>
    </location>
</feature>
<comment type="caution">
    <text evidence="3">The sequence shown here is derived from an EMBL/GenBank/DDBJ whole genome shotgun (WGS) entry which is preliminary data.</text>
</comment>
<dbReference type="OrthoDB" id="545164at2759"/>
<feature type="compositionally biased region" description="Basic and acidic residues" evidence="1">
    <location>
        <begin position="871"/>
        <end position="882"/>
    </location>
</feature>